<dbReference type="AlphaFoldDB" id="A0A545TKY0"/>
<keyword evidence="3" id="KW-0238">DNA-binding</keyword>
<dbReference type="SUPFAM" id="SSF46785">
    <property type="entry name" value="Winged helix' DNA-binding domain"/>
    <property type="match status" value="1"/>
</dbReference>
<reference evidence="6 7" key="1">
    <citation type="submission" date="2019-06" db="EMBL/GenBank/DDBJ databases">
        <title>Whole genome sequence for Rhodospirillaceae sp. R148.</title>
        <authorList>
            <person name="Wang G."/>
        </authorList>
    </citation>
    <scope>NUCLEOTIDE SEQUENCE [LARGE SCALE GENOMIC DNA]</scope>
    <source>
        <strain evidence="6 7">R148</strain>
    </source>
</reference>
<dbReference type="InterPro" id="IPR036390">
    <property type="entry name" value="WH_DNA-bd_sf"/>
</dbReference>
<dbReference type="GO" id="GO:0003700">
    <property type="term" value="F:DNA-binding transcription factor activity"/>
    <property type="evidence" value="ECO:0007669"/>
    <property type="project" value="InterPro"/>
</dbReference>
<dbReference type="InterPro" id="IPR000847">
    <property type="entry name" value="LysR_HTH_N"/>
</dbReference>
<dbReference type="SUPFAM" id="SSF53850">
    <property type="entry name" value="Periplasmic binding protein-like II"/>
    <property type="match status" value="1"/>
</dbReference>
<evidence type="ECO:0000256" key="1">
    <source>
        <dbReference type="ARBA" id="ARBA00009437"/>
    </source>
</evidence>
<dbReference type="FunFam" id="1.10.10.10:FF:000001">
    <property type="entry name" value="LysR family transcriptional regulator"/>
    <property type="match status" value="1"/>
</dbReference>
<dbReference type="InterPro" id="IPR050176">
    <property type="entry name" value="LTTR"/>
</dbReference>
<dbReference type="EMBL" id="VHSH01000007">
    <property type="protein sequence ID" value="TQV77821.1"/>
    <property type="molecule type" value="Genomic_DNA"/>
</dbReference>
<evidence type="ECO:0000259" key="5">
    <source>
        <dbReference type="PROSITE" id="PS50931"/>
    </source>
</evidence>
<dbReference type="Pfam" id="PF03466">
    <property type="entry name" value="LysR_substrate"/>
    <property type="match status" value="1"/>
</dbReference>
<keyword evidence="2" id="KW-0805">Transcription regulation</keyword>
<protein>
    <submittedName>
        <fullName evidence="6">LysR family transcriptional regulator</fullName>
    </submittedName>
</protein>
<name>A0A545TKY0_9PROT</name>
<comment type="similarity">
    <text evidence="1">Belongs to the LysR transcriptional regulatory family.</text>
</comment>
<dbReference type="InterPro" id="IPR036388">
    <property type="entry name" value="WH-like_DNA-bd_sf"/>
</dbReference>
<sequence length="287" mass="30776">MLQPPLEIDLLRSFVAVAEGESFTSAGAALGASQSAMSVRIRKLEERLGRRLLDRTPRSIALTPFGEGFLGDARRVLEAHDDAMLRARNHLDRPNLALAVSDHAAGGCLPQVLMTLAERHPEIQFLATVGASVGIYEAFTSGQYDAVVVREESGDNKGRRLFRDKMIWAAARTFEWDPNTPLPLISLAAPCGVRATAITALEAQDIAWREVFVGTGVAAVQAAVSAGLGIAALDSRNLPDDCRPVKKSLGLPLLPATQMLLHHRLSGRRGNEIASAIAAAFRETAGQ</sequence>
<keyword evidence="7" id="KW-1185">Reference proteome</keyword>
<organism evidence="6 7">
    <name type="scientific">Denitrobaculum tricleocarpae</name>
    <dbReference type="NCBI Taxonomy" id="2591009"/>
    <lineage>
        <taxon>Bacteria</taxon>
        <taxon>Pseudomonadati</taxon>
        <taxon>Pseudomonadota</taxon>
        <taxon>Alphaproteobacteria</taxon>
        <taxon>Rhodospirillales</taxon>
        <taxon>Rhodospirillaceae</taxon>
        <taxon>Denitrobaculum</taxon>
    </lineage>
</organism>
<dbReference type="Gene3D" id="1.10.10.10">
    <property type="entry name" value="Winged helix-like DNA-binding domain superfamily/Winged helix DNA-binding domain"/>
    <property type="match status" value="1"/>
</dbReference>
<dbReference type="Gene3D" id="3.40.190.10">
    <property type="entry name" value="Periplasmic binding protein-like II"/>
    <property type="match status" value="2"/>
</dbReference>
<dbReference type="PROSITE" id="PS50931">
    <property type="entry name" value="HTH_LYSR"/>
    <property type="match status" value="1"/>
</dbReference>
<evidence type="ECO:0000256" key="3">
    <source>
        <dbReference type="ARBA" id="ARBA00023125"/>
    </source>
</evidence>
<proteinExistence type="inferred from homology"/>
<dbReference type="OrthoDB" id="9789529at2"/>
<evidence type="ECO:0000313" key="7">
    <source>
        <dbReference type="Proteomes" id="UP000315252"/>
    </source>
</evidence>
<evidence type="ECO:0000256" key="2">
    <source>
        <dbReference type="ARBA" id="ARBA00023015"/>
    </source>
</evidence>
<gene>
    <name evidence="6" type="ORF">FKG95_19885</name>
</gene>
<dbReference type="Pfam" id="PF00126">
    <property type="entry name" value="HTH_1"/>
    <property type="match status" value="1"/>
</dbReference>
<evidence type="ECO:0000313" key="6">
    <source>
        <dbReference type="EMBL" id="TQV77821.1"/>
    </source>
</evidence>
<dbReference type="PRINTS" id="PR00039">
    <property type="entry name" value="HTHLYSR"/>
</dbReference>
<accession>A0A545TKY0</accession>
<dbReference type="RefSeq" id="WP_142898164.1">
    <property type="nucleotide sequence ID" value="NZ_ML660058.1"/>
</dbReference>
<dbReference type="PANTHER" id="PTHR30579:SF7">
    <property type="entry name" value="HTH-TYPE TRANSCRIPTIONAL REGULATOR LRHA-RELATED"/>
    <property type="match status" value="1"/>
</dbReference>
<dbReference type="Proteomes" id="UP000315252">
    <property type="component" value="Unassembled WGS sequence"/>
</dbReference>
<dbReference type="InterPro" id="IPR005119">
    <property type="entry name" value="LysR_subst-bd"/>
</dbReference>
<comment type="caution">
    <text evidence="6">The sequence shown here is derived from an EMBL/GenBank/DDBJ whole genome shotgun (WGS) entry which is preliminary data.</text>
</comment>
<dbReference type="PANTHER" id="PTHR30579">
    <property type="entry name" value="TRANSCRIPTIONAL REGULATOR"/>
    <property type="match status" value="1"/>
</dbReference>
<feature type="domain" description="HTH lysR-type" evidence="5">
    <location>
        <begin position="6"/>
        <end position="63"/>
    </location>
</feature>
<dbReference type="GO" id="GO:0003677">
    <property type="term" value="F:DNA binding"/>
    <property type="evidence" value="ECO:0007669"/>
    <property type="project" value="UniProtKB-KW"/>
</dbReference>
<evidence type="ECO:0000256" key="4">
    <source>
        <dbReference type="ARBA" id="ARBA00023163"/>
    </source>
</evidence>
<keyword evidence="4" id="KW-0804">Transcription</keyword>